<evidence type="ECO:0000313" key="2">
    <source>
        <dbReference type="Proteomes" id="UP000557307"/>
    </source>
</evidence>
<evidence type="ECO:0000313" key="1">
    <source>
        <dbReference type="EMBL" id="MBB5285752.1"/>
    </source>
</evidence>
<gene>
    <name evidence="1" type="ORF">HNQ92_003912</name>
</gene>
<dbReference type="RefSeq" id="WP_184176203.1">
    <property type="nucleotide sequence ID" value="NZ_JACHGF010000006.1"/>
</dbReference>
<accession>A0A840TVZ4</accession>
<proteinExistence type="predicted"/>
<organism evidence="1 2">
    <name type="scientific">Rhabdobacter roseus</name>
    <dbReference type="NCBI Taxonomy" id="1655419"/>
    <lineage>
        <taxon>Bacteria</taxon>
        <taxon>Pseudomonadati</taxon>
        <taxon>Bacteroidota</taxon>
        <taxon>Cytophagia</taxon>
        <taxon>Cytophagales</taxon>
        <taxon>Cytophagaceae</taxon>
        <taxon>Rhabdobacter</taxon>
    </lineage>
</organism>
<sequence>MRYLPTIAQTVNGIPIKELEAEYLQIEGTHVLLSPKLSIDIDYGQRDRALVLKDTEVRDENNKPVKFNSMIDALNFMSAQGYEFVQAYTMQDSSHQTSCYFLLKRKKSEKEK</sequence>
<name>A0A840TVZ4_9BACT</name>
<keyword evidence="2" id="KW-1185">Reference proteome</keyword>
<dbReference type="AlphaFoldDB" id="A0A840TVZ4"/>
<protein>
    <submittedName>
        <fullName evidence="1">Uncharacterized protein</fullName>
    </submittedName>
</protein>
<dbReference type="Proteomes" id="UP000557307">
    <property type="component" value="Unassembled WGS sequence"/>
</dbReference>
<reference evidence="1 2" key="1">
    <citation type="submission" date="2020-08" db="EMBL/GenBank/DDBJ databases">
        <title>Genomic Encyclopedia of Type Strains, Phase IV (KMG-IV): sequencing the most valuable type-strain genomes for metagenomic binning, comparative biology and taxonomic classification.</title>
        <authorList>
            <person name="Goeker M."/>
        </authorList>
    </citation>
    <scope>NUCLEOTIDE SEQUENCE [LARGE SCALE GENOMIC DNA]</scope>
    <source>
        <strain evidence="1 2">DSM 105074</strain>
    </source>
</reference>
<dbReference type="EMBL" id="JACHGF010000006">
    <property type="protein sequence ID" value="MBB5285752.1"/>
    <property type="molecule type" value="Genomic_DNA"/>
</dbReference>
<comment type="caution">
    <text evidence="1">The sequence shown here is derived from an EMBL/GenBank/DDBJ whole genome shotgun (WGS) entry which is preliminary data.</text>
</comment>